<feature type="signal peptide" evidence="2">
    <location>
        <begin position="1"/>
        <end position="18"/>
    </location>
</feature>
<dbReference type="Gene3D" id="3.40.50.880">
    <property type="match status" value="1"/>
</dbReference>
<evidence type="ECO:0000256" key="2">
    <source>
        <dbReference type="SAM" id="SignalP"/>
    </source>
</evidence>
<feature type="chain" id="PRO_5002521931" description="ThuA-like domain-containing protein" evidence="2">
    <location>
        <begin position="19"/>
        <end position="352"/>
    </location>
</feature>
<dbReference type="SUPFAM" id="SSF52317">
    <property type="entry name" value="Class I glutamine amidotransferase-like"/>
    <property type="match status" value="1"/>
</dbReference>
<dbReference type="EMBL" id="LN483167">
    <property type="protein sequence ID" value="CDZ96743.1"/>
    <property type="molecule type" value="Genomic_DNA"/>
</dbReference>
<accession>A0A0F7SG97</accession>
<evidence type="ECO:0000313" key="4">
    <source>
        <dbReference type="EMBL" id="CDZ96743.1"/>
    </source>
</evidence>
<feature type="compositionally biased region" description="Low complexity" evidence="1">
    <location>
        <begin position="261"/>
        <end position="326"/>
    </location>
</feature>
<feature type="domain" description="ThuA-like" evidence="3">
    <location>
        <begin position="21"/>
        <end position="251"/>
    </location>
</feature>
<name>A0A0F7SG97_PHARH</name>
<dbReference type="Pfam" id="PF06283">
    <property type="entry name" value="ThuA"/>
    <property type="match status" value="1"/>
</dbReference>
<evidence type="ECO:0000256" key="1">
    <source>
        <dbReference type="SAM" id="MobiDB-lite"/>
    </source>
</evidence>
<keyword evidence="2" id="KW-0732">Signal</keyword>
<sequence length="352" mass="37616">MLLAYISTLFILMSTVLAIPQVLVYTRTAGFRHDSIPTAIQSLGSLGPNNSISFTFTEDPARFTDQGLAEFDAIMFVSNSDEVLDDTGKQALQTYLDRQGNFMAVHAGCACLFTTDFFRKEVGALFDYHPTFQQATFLPLNTTHPAMTMIPDRWTFEEEVYHYRSDPRDVGAQILMTVDESSYTNDGTSSGTYPAVTSPLPIAWYQDRGAGISNDTVLPGGRSFFTSLGHSNQTWQNETFLAHIFGGLQWTLDSRTTKAYTSSGQVGTSSFSSSSITSSSTSSSSSSTTATAGISVSKSGTTSHSSTQASTSSSPSTTSSATTSSANRQSGVLDGYLILVSALGISITVAGV</sequence>
<dbReference type="InterPro" id="IPR029010">
    <property type="entry name" value="ThuA-like"/>
</dbReference>
<dbReference type="PANTHER" id="PTHR40469">
    <property type="entry name" value="SECRETED GLYCOSYL HYDROLASE"/>
    <property type="match status" value="1"/>
</dbReference>
<feature type="region of interest" description="Disordered" evidence="1">
    <location>
        <begin position="261"/>
        <end position="327"/>
    </location>
</feature>
<proteinExistence type="predicted"/>
<dbReference type="InterPro" id="IPR029062">
    <property type="entry name" value="Class_I_gatase-like"/>
</dbReference>
<organism evidence="4">
    <name type="scientific">Phaffia rhodozyma</name>
    <name type="common">Yeast</name>
    <name type="synonym">Xanthophyllomyces dendrorhous</name>
    <dbReference type="NCBI Taxonomy" id="264483"/>
    <lineage>
        <taxon>Eukaryota</taxon>
        <taxon>Fungi</taxon>
        <taxon>Dikarya</taxon>
        <taxon>Basidiomycota</taxon>
        <taxon>Agaricomycotina</taxon>
        <taxon>Tremellomycetes</taxon>
        <taxon>Cystofilobasidiales</taxon>
        <taxon>Mrakiaceae</taxon>
        <taxon>Phaffia</taxon>
    </lineage>
</organism>
<evidence type="ECO:0000259" key="3">
    <source>
        <dbReference type="Pfam" id="PF06283"/>
    </source>
</evidence>
<protein>
    <recommendedName>
        <fullName evidence="3">ThuA-like domain-containing protein</fullName>
    </recommendedName>
</protein>
<reference evidence="4" key="1">
    <citation type="submission" date="2014-08" db="EMBL/GenBank/DDBJ databases">
        <authorList>
            <person name="Sharma Rahul"/>
            <person name="Thines Marco"/>
        </authorList>
    </citation>
    <scope>NUCLEOTIDE SEQUENCE</scope>
</reference>
<dbReference type="PANTHER" id="PTHR40469:SF2">
    <property type="entry name" value="GALACTOSE-BINDING DOMAIN-LIKE SUPERFAMILY PROTEIN"/>
    <property type="match status" value="1"/>
</dbReference>
<dbReference type="AlphaFoldDB" id="A0A0F7SG97"/>